<gene>
    <name evidence="5" type="ORF">MTP09_08560</name>
</gene>
<dbReference type="InterPro" id="IPR010156">
    <property type="entry name" value="CRISPR-assoc_prot_Cas6"/>
</dbReference>
<dbReference type="Gene3D" id="3.30.70.1890">
    <property type="match status" value="1"/>
</dbReference>
<evidence type="ECO:0000256" key="3">
    <source>
        <dbReference type="ARBA" id="ARBA00023118"/>
    </source>
</evidence>
<accession>A0ABY4BLJ5</accession>
<evidence type="ECO:0000256" key="2">
    <source>
        <dbReference type="ARBA" id="ARBA00022884"/>
    </source>
</evidence>
<keyword evidence="2" id="KW-0694">RNA-binding</keyword>
<reference evidence="5 6" key="1">
    <citation type="submission" date="2022-03" db="EMBL/GenBank/DDBJ databases">
        <title>Chryseobacterium sp. isolated from particulate matters in swine house.</title>
        <authorList>
            <person name="Won M."/>
            <person name="Kim S.-J."/>
            <person name="Kwon S.-W."/>
        </authorList>
    </citation>
    <scope>NUCLEOTIDE SEQUENCE [LARGE SCALE GENOMIC DNA]</scope>
    <source>
        <strain evidence="5 6">SC2-2</strain>
    </source>
</reference>
<protein>
    <submittedName>
        <fullName evidence="5">CRISPR-associated endoribonuclease Cas6</fullName>
    </submittedName>
</protein>
<evidence type="ECO:0000313" key="5">
    <source>
        <dbReference type="EMBL" id="UOE39975.1"/>
    </source>
</evidence>
<evidence type="ECO:0000256" key="1">
    <source>
        <dbReference type="ARBA" id="ARBA00005937"/>
    </source>
</evidence>
<organism evidence="5 6">
    <name type="scientific">Chryseobacterium suipulveris</name>
    <dbReference type="NCBI Taxonomy" id="2929800"/>
    <lineage>
        <taxon>Bacteria</taxon>
        <taxon>Pseudomonadati</taxon>
        <taxon>Bacteroidota</taxon>
        <taxon>Flavobacteriia</taxon>
        <taxon>Flavobacteriales</taxon>
        <taxon>Weeksellaceae</taxon>
        <taxon>Chryseobacterium group</taxon>
        <taxon>Chryseobacterium</taxon>
    </lineage>
</organism>
<proteinExistence type="inferred from homology"/>
<dbReference type="InterPro" id="IPR045747">
    <property type="entry name" value="CRISPR-assoc_prot_Cas6_N_sf"/>
</dbReference>
<dbReference type="CDD" id="cd21140">
    <property type="entry name" value="Cas6_I-like"/>
    <property type="match status" value="1"/>
</dbReference>
<name>A0ABY4BLJ5_9FLAO</name>
<sequence>MRFKITLFAKGKQLPINYQYPLSAAIYKIIDKADKDYAEFLHETGYGKGFKLFCFSDLRGKFKAEGDRFNLQNDTISFEISFHLPEASQNFIKGLFMSQQMDIADKKSRVSGIVQTVETLPNPFAGKKDHEIVQAKFETASACVAGSKNEKDNYEFLAPTDPRFAESLLYNWKEKIKSVLPDVDIAQQMLSIEVKLFDKLPKSRLMTIKADTPAETKIRGFTDFGLEVIGEKRFVELL</sequence>
<evidence type="ECO:0000313" key="6">
    <source>
        <dbReference type="Proteomes" id="UP000831460"/>
    </source>
</evidence>
<dbReference type="InterPro" id="IPR049435">
    <property type="entry name" value="Cas_Cas6_C"/>
</dbReference>
<dbReference type="EMBL" id="CP094532">
    <property type="protein sequence ID" value="UOE39975.1"/>
    <property type="molecule type" value="Genomic_DNA"/>
</dbReference>
<dbReference type="RefSeq" id="WP_243547931.1">
    <property type="nucleotide sequence ID" value="NZ_CP094532.1"/>
</dbReference>
<dbReference type="Pfam" id="PF21350">
    <property type="entry name" value="Cas6_I-A"/>
    <property type="match status" value="1"/>
</dbReference>
<comment type="similarity">
    <text evidence="1">Belongs to the CRISPR-associated protein Cas6/Cse3/CasE family.</text>
</comment>
<dbReference type="PANTHER" id="PTHR36984">
    <property type="entry name" value="CRISPR-ASSOCIATED ENDORIBONUCLEASE CAS6 1"/>
    <property type="match status" value="1"/>
</dbReference>
<keyword evidence="6" id="KW-1185">Reference proteome</keyword>
<dbReference type="Gene3D" id="3.30.70.1900">
    <property type="match status" value="1"/>
</dbReference>
<dbReference type="PANTHER" id="PTHR36984:SF1">
    <property type="entry name" value="CRISPR-ASSOCIATED ENDORIBONUCLEASE CAS6 1"/>
    <property type="match status" value="1"/>
</dbReference>
<dbReference type="Proteomes" id="UP000831460">
    <property type="component" value="Chromosome"/>
</dbReference>
<feature type="domain" description="CRISPR associated protein Cas6 C-terminal" evidence="4">
    <location>
        <begin position="134"/>
        <end position="235"/>
    </location>
</feature>
<keyword evidence="3" id="KW-0051">Antiviral defense</keyword>
<dbReference type="Pfam" id="PF01881">
    <property type="entry name" value="Cas_Cas6_C"/>
    <property type="match status" value="1"/>
</dbReference>
<evidence type="ECO:0000259" key="4">
    <source>
        <dbReference type="Pfam" id="PF01881"/>
    </source>
</evidence>